<evidence type="ECO:0000256" key="1">
    <source>
        <dbReference type="SAM" id="Phobius"/>
    </source>
</evidence>
<protein>
    <submittedName>
        <fullName evidence="2">Uncharacterized protein</fullName>
    </submittedName>
</protein>
<evidence type="ECO:0000313" key="2">
    <source>
        <dbReference type="EMBL" id="MBM6699535.1"/>
    </source>
</evidence>
<dbReference type="Proteomes" id="UP000718821">
    <property type="component" value="Unassembled WGS sequence"/>
</dbReference>
<dbReference type="RefSeq" id="WP_204468361.1">
    <property type="nucleotide sequence ID" value="NZ_JACLYU010000005.1"/>
</dbReference>
<keyword evidence="3" id="KW-1185">Reference proteome</keyword>
<gene>
    <name evidence="2" type="ORF">H7U32_04220</name>
</gene>
<sequence length="256" mass="27824">MSDEQHPVRANVGPGISERQAQVIDALSSSVAFKGKSSWTILRELPTGRRWGYFRDQLLARTLTAAAIAMVAVFLVVQFLTPKAPPKLYVAAVGEAIAVQDAATLQREVATALRLPEGRQGGVRIDAYFDLKKDGLSKLQAMLSAQEIDVIIANPQDFRTLAGYGYMTDLTDTLTAEQVSDYRRNLVRCPGFDDADHEDPEYNGAGKGATAPFGFQLATAGNWTKLPNASGTAMLGLAQESRNLATARRFVTFLEQ</sequence>
<comment type="caution">
    <text evidence="2">The sequence shown here is derived from an EMBL/GenBank/DDBJ whole genome shotgun (WGS) entry which is preliminary data.</text>
</comment>
<name>A0A938WVH1_9BIFI</name>
<reference evidence="2" key="1">
    <citation type="submission" date="2020-08" db="EMBL/GenBank/DDBJ databases">
        <authorList>
            <person name="Cejkova D."/>
            <person name="Kubasova T."/>
            <person name="Jahodarova E."/>
            <person name="Rychlik I."/>
        </authorList>
    </citation>
    <scope>NUCLEOTIDE SEQUENCE</scope>
    <source>
        <strain evidence="2">An836</strain>
    </source>
</reference>
<dbReference type="EMBL" id="JACLYU010000005">
    <property type="protein sequence ID" value="MBM6699535.1"/>
    <property type="molecule type" value="Genomic_DNA"/>
</dbReference>
<dbReference type="AlphaFoldDB" id="A0A938WVH1"/>
<proteinExistence type="predicted"/>
<keyword evidence="1" id="KW-0812">Transmembrane</keyword>
<evidence type="ECO:0000313" key="3">
    <source>
        <dbReference type="Proteomes" id="UP000718821"/>
    </source>
</evidence>
<feature type="transmembrane region" description="Helical" evidence="1">
    <location>
        <begin position="58"/>
        <end position="80"/>
    </location>
</feature>
<accession>A0A938WVH1</accession>
<reference evidence="2" key="2">
    <citation type="journal article" date="2021" name="Sci. Rep.">
        <title>The distribution of antibiotic resistance genes in chicken gut microbiota commensals.</title>
        <authorList>
            <person name="Juricova H."/>
            <person name="Matiasovicova J."/>
            <person name="Kubasova T."/>
            <person name="Cejkova D."/>
            <person name="Rychlik I."/>
        </authorList>
    </citation>
    <scope>NUCLEOTIDE SEQUENCE</scope>
    <source>
        <strain evidence="2">An836</strain>
    </source>
</reference>
<keyword evidence="1" id="KW-1133">Transmembrane helix</keyword>
<keyword evidence="1" id="KW-0472">Membrane</keyword>
<organism evidence="2 3">
    <name type="scientific">Bifidobacterium pullorum subsp. saeculare</name>
    <dbReference type="NCBI Taxonomy" id="78257"/>
    <lineage>
        <taxon>Bacteria</taxon>
        <taxon>Bacillati</taxon>
        <taxon>Actinomycetota</taxon>
        <taxon>Actinomycetes</taxon>
        <taxon>Bifidobacteriales</taxon>
        <taxon>Bifidobacteriaceae</taxon>
        <taxon>Bifidobacterium</taxon>
    </lineage>
</organism>